<protein>
    <submittedName>
        <fullName evidence="1">Uncharacterized protein</fullName>
    </submittedName>
</protein>
<sequence>MSTKQLLAQALTYQDGSPAKEIKLVNVEGSELLYPNWRLGSAKIASGIVYSNISLKYNLYEDQLYFLGKDSISMKFISPVNEFHLEKDVFKNGYPPVKTFNNLSYYLVMVEGKATLLKKLIKSIIDVKDFNSSITTKRIMDDKSYFLFINGVINQVKNDKSSFLNLFKDKSSEMESFFRANKTNFKKDEDLINAISYYNTLK</sequence>
<proteinExistence type="predicted"/>
<organism evidence="1 2">
    <name type="scientific">Pedobacter mendelii</name>
    <dbReference type="NCBI Taxonomy" id="1908240"/>
    <lineage>
        <taxon>Bacteria</taxon>
        <taxon>Pseudomonadati</taxon>
        <taxon>Bacteroidota</taxon>
        <taxon>Sphingobacteriia</taxon>
        <taxon>Sphingobacteriales</taxon>
        <taxon>Sphingobacteriaceae</taxon>
        <taxon>Pedobacter</taxon>
    </lineage>
</organism>
<evidence type="ECO:0000313" key="2">
    <source>
        <dbReference type="Proteomes" id="UP000645390"/>
    </source>
</evidence>
<accession>A0ABQ2BNL0</accession>
<comment type="caution">
    <text evidence="1">The sequence shown here is derived from an EMBL/GenBank/DDBJ whole genome shotgun (WGS) entry which is preliminary data.</text>
</comment>
<dbReference type="Proteomes" id="UP000645390">
    <property type="component" value="Unassembled WGS sequence"/>
</dbReference>
<gene>
    <name evidence="1" type="ORF">GCM10008119_35130</name>
</gene>
<evidence type="ECO:0000313" key="1">
    <source>
        <dbReference type="EMBL" id="GGI28936.1"/>
    </source>
</evidence>
<name>A0ABQ2BNL0_9SPHI</name>
<reference evidence="2" key="1">
    <citation type="journal article" date="2019" name="Int. J. Syst. Evol. Microbiol.">
        <title>The Global Catalogue of Microorganisms (GCM) 10K type strain sequencing project: providing services to taxonomists for standard genome sequencing and annotation.</title>
        <authorList>
            <consortium name="The Broad Institute Genomics Platform"/>
            <consortium name="The Broad Institute Genome Sequencing Center for Infectious Disease"/>
            <person name="Wu L."/>
            <person name="Ma J."/>
        </authorList>
    </citation>
    <scope>NUCLEOTIDE SEQUENCE [LARGE SCALE GENOMIC DNA]</scope>
    <source>
        <strain evidence="2">CCM 8939</strain>
    </source>
</reference>
<dbReference type="EMBL" id="BMDJ01000013">
    <property type="protein sequence ID" value="GGI28936.1"/>
    <property type="molecule type" value="Genomic_DNA"/>
</dbReference>
<keyword evidence="2" id="KW-1185">Reference proteome</keyword>